<dbReference type="GO" id="GO:0005634">
    <property type="term" value="C:nucleus"/>
    <property type="evidence" value="ECO:0007669"/>
    <property type="project" value="TreeGrafter"/>
</dbReference>
<dbReference type="InterPro" id="IPR013792">
    <property type="entry name" value="RNA3'P_cycl/enolpyr_Trfase_a/b"/>
</dbReference>
<proteinExistence type="predicted"/>
<reference evidence="3" key="2">
    <citation type="journal article" date="2023" name="IMA Fungus">
        <title>Comparative genomic study of the Penicillium genus elucidates a diverse pangenome and 15 lateral gene transfer events.</title>
        <authorList>
            <person name="Petersen C."/>
            <person name="Sorensen T."/>
            <person name="Nielsen M.R."/>
            <person name="Sondergaard T.E."/>
            <person name="Sorensen J.L."/>
            <person name="Fitzpatrick D.A."/>
            <person name="Frisvad J.C."/>
            <person name="Nielsen K.L."/>
        </authorList>
    </citation>
    <scope>NUCLEOTIDE SEQUENCE</scope>
    <source>
        <strain evidence="3">IBT 16849</strain>
    </source>
</reference>
<dbReference type="InterPro" id="IPR037136">
    <property type="entry name" value="RNA3'_phos_cyclase_dom_sf"/>
</dbReference>
<evidence type="ECO:0000259" key="2">
    <source>
        <dbReference type="Pfam" id="PF01137"/>
    </source>
</evidence>
<name>A0A9W9JR56_9EURO</name>
<evidence type="ECO:0000313" key="4">
    <source>
        <dbReference type="Proteomes" id="UP001150879"/>
    </source>
</evidence>
<feature type="compositionally biased region" description="Basic and acidic residues" evidence="1">
    <location>
        <begin position="371"/>
        <end position="380"/>
    </location>
</feature>
<dbReference type="Gene3D" id="3.65.10.20">
    <property type="entry name" value="RNA 3'-terminal phosphate cyclase domain"/>
    <property type="match status" value="2"/>
</dbReference>
<dbReference type="Pfam" id="PF01137">
    <property type="entry name" value="RTC"/>
    <property type="match status" value="1"/>
</dbReference>
<reference evidence="3" key="1">
    <citation type="submission" date="2022-11" db="EMBL/GenBank/DDBJ databases">
        <authorList>
            <person name="Petersen C."/>
        </authorList>
    </citation>
    <scope>NUCLEOTIDE SEQUENCE</scope>
    <source>
        <strain evidence="3">IBT 16849</strain>
    </source>
</reference>
<feature type="region of interest" description="Disordered" evidence="1">
    <location>
        <begin position="284"/>
        <end position="317"/>
    </location>
</feature>
<dbReference type="InterPro" id="IPR000228">
    <property type="entry name" value="RNA3'_term_phos_cyc"/>
</dbReference>
<feature type="compositionally biased region" description="Basic residues" evidence="1">
    <location>
        <begin position="360"/>
        <end position="370"/>
    </location>
</feature>
<protein>
    <submittedName>
        <fullName evidence="3">RNA 3'-terminal phosphate cyclase/enolpyruvate transferase alpha/beta</fullName>
    </submittedName>
</protein>
<dbReference type="GO" id="GO:0016740">
    <property type="term" value="F:transferase activity"/>
    <property type="evidence" value="ECO:0007669"/>
    <property type="project" value="UniProtKB-KW"/>
</dbReference>
<evidence type="ECO:0000313" key="3">
    <source>
        <dbReference type="EMBL" id="KAJ5199170.1"/>
    </source>
</evidence>
<dbReference type="GO" id="GO:0003963">
    <property type="term" value="F:RNA-3'-phosphate cyclase activity"/>
    <property type="evidence" value="ECO:0007669"/>
    <property type="project" value="TreeGrafter"/>
</dbReference>
<comment type="caution">
    <text evidence="3">The sequence shown here is derived from an EMBL/GenBank/DDBJ whole genome shotgun (WGS) entry which is preliminary data.</text>
</comment>
<dbReference type="EMBL" id="JAPQKP010000003">
    <property type="protein sequence ID" value="KAJ5199170.1"/>
    <property type="molecule type" value="Genomic_DNA"/>
</dbReference>
<dbReference type="PANTHER" id="PTHR11096">
    <property type="entry name" value="RNA 3' TERMINAL PHOSPHATE CYCLASE"/>
    <property type="match status" value="1"/>
</dbReference>
<sequence>MALRSTSSNHVYLNGRTLEGGGQLVRIAIGLSALTGRPVSIDHVRANRQGKKGLKRTHAAAVKLLAEISGSKVSGGEVGSEFLNFFPQSTRSKDGPLRELSQVAVKSEYDIKLTTAGAIFLVFETLYPYLLYVGSQAAAPFVKVNITGGTNASLSPSYDYAAQVIVPNFAKLGLPPLSIVLHKRGWATGPIDLGAVTFLVHTLPPEHNPYGVNQPRVPSERERNRTGEPLCSFPRINLMDHKRGKVTKIDITVLAPDQPTMSRDAGGNTVRQFIEQLTQRTLHRETRKLNPSIFGKRSPSSPTQEDTFGKSSGEDIPVPITIHTSEATNHRSHIYILLVAHTSSGFRIGHDIICSDRVPWPKHKGKQKQRPAHDPRRDSQNDVAFSAAADLVHRCVEGFIREISDESPNAQSDQKNPSTARRACLDANMRDQVVVFEALGKVCHPGEYDTKATETKTLEDERDWTLHTKTAQWVCRQMLDI</sequence>
<feature type="region of interest" description="Disordered" evidence="1">
    <location>
        <begin position="210"/>
        <end position="231"/>
    </location>
</feature>
<dbReference type="Proteomes" id="UP001150879">
    <property type="component" value="Unassembled WGS sequence"/>
</dbReference>
<keyword evidence="3" id="KW-0808">Transferase</keyword>
<evidence type="ECO:0000256" key="1">
    <source>
        <dbReference type="SAM" id="MobiDB-lite"/>
    </source>
</evidence>
<accession>A0A9W9JR56</accession>
<dbReference type="AlphaFoldDB" id="A0A9W9JR56"/>
<feature type="domain" description="RNA 3'-terminal phosphate cyclase" evidence="2">
    <location>
        <begin position="18"/>
        <end position="480"/>
    </location>
</feature>
<dbReference type="InterPro" id="IPR023797">
    <property type="entry name" value="RNA3'_phos_cyclase_dom"/>
</dbReference>
<feature type="region of interest" description="Disordered" evidence="1">
    <location>
        <begin position="357"/>
        <end position="380"/>
    </location>
</feature>
<dbReference type="SUPFAM" id="SSF55205">
    <property type="entry name" value="EPT/RTPC-like"/>
    <property type="match status" value="1"/>
</dbReference>
<dbReference type="PANTHER" id="PTHR11096:SF0">
    <property type="entry name" value="RNA 3'-TERMINAL PHOSPHATE CYCLASE"/>
    <property type="match status" value="1"/>
</dbReference>
<feature type="compositionally biased region" description="Polar residues" evidence="1">
    <location>
        <begin position="298"/>
        <end position="310"/>
    </location>
</feature>
<keyword evidence="4" id="KW-1185">Reference proteome</keyword>
<gene>
    <name evidence="3" type="ORF">N7472_004374</name>
</gene>
<organism evidence="3 4">
    <name type="scientific">Penicillium cf. griseofulvum</name>
    <dbReference type="NCBI Taxonomy" id="2972120"/>
    <lineage>
        <taxon>Eukaryota</taxon>
        <taxon>Fungi</taxon>
        <taxon>Dikarya</taxon>
        <taxon>Ascomycota</taxon>
        <taxon>Pezizomycotina</taxon>
        <taxon>Eurotiomycetes</taxon>
        <taxon>Eurotiomycetidae</taxon>
        <taxon>Eurotiales</taxon>
        <taxon>Aspergillaceae</taxon>
        <taxon>Penicillium</taxon>
    </lineage>
</organism>
<dbReference type="GO" id="GO:0006396">
    <property type="term" value="P:RNA processing"/>
    <property type="evidence" value="ECO:0007669"/>
    <property type="project" value="InterPro"/>
</dbReference>